<evidence type="ECO:0000256" key="4">
    <source>
        <dbReference type="ARBA" id="ARBA00022676"/>
    </source>
</evidence>
<evidence type="ECO:0000256" key="11">
    <source>
        <dbReference type="ARBA" id="ARBA00023180"/>
    </source>
</evidence>
<dbReference type="SUPFAM" id="SSF53756">
    <property type="entry name" value="UDP-Glycosyltransferase/glycogen phosphorylase"/>
    <property type="match status" value="1"/>
</dbReference>
<feature type="domain" description="Fucosyltransferase C-terminal" evidence="13">
    <location>
        <begin position="178"/>
        <end position="333"/>
    </location>
</feature>
<evidence type="ECO:0000256" key="10">
    <source>
        <dbReference type="ARBA" id="ARBA00023136"/>
    </source>
</evidence>
<evidence type="ECO:0000256" key="6">
    <source>
        <dbReference type="ARBA" id="ARBA00022692"/>
    </source>
</evidence>
<dbReference type="InterPro" id="IPR001503">
    <property type="entry name" value="Glyco_trans_10"/>
</dbReference>
<keyword evidence="11" id="KW-0325">Glycoprotein</keyword>
<dbReference type="EC" id="2.4.1.-" evidence="12"/>
<dbReference type="AlphaFoldDB" id="A0A9J6GXW8"/>
<evidence type="ECO:0000256" key="5">
    <source>
        <dbReference type="ARBA" id="ARBA00022679"/>
    </source>
</evidence>
<dbReference type="InterPro" id="IPR055270">
    <property type="entry name" value="Glyco_tran_10_C"/>
</dbReference>
<evidence type="ECO:0000256" key="9">
    <source>
        <dbReference type="ARBA" id="ARBA00023034"/>
    </source>
</evidence>
<dbReference type="EMBL" id="JABSTR010000010">
    <property type="protein sequence ID" value="KAH9380322.1"/>
    <property type="molecule type" value="Genomic_DNA"/>
</dbReference>
<dbReference type="InterPro" id="IPR031481">
    <property type="entry name" value="Glyco_tran_10_N"/>
</dbReference>
<keyword evidence="8" id="KW-1133">Transmembrane helix</keyword>
<evidence type="ECO:0000259" key="13">
    <source>
        <dbReference type="Pfam" id="PF00852"/>
    </source>
</evidence>
<keyword evidence="6 12" id="KW-0812">Transmembrane</keyword>
<dbReference type="PANTHER" id="PTHR48438">
    <property type="entry name" value="ALPHA-(1,3)-FUCOSYLTRANSFERASE C-RELATED"/>
    <property type="match status" value="1"/>
</dbReference>
<dbReference type="InterPro" id="IPR038577">
    <property type="entry name" value="GT10-like_C_sf"/>
</dbReference>
<comment type="caution">
    <text evidence="15">The sequence shown here is derived from an EMBL/GenBank/DDBJ whole genome shotgun (WGS) entry which is preliminary data.</text>
</comment>
<feature type="domain" description="Fucosyltransferase N-terminal" evidence="14">
    <location>
        <begin position="53"/>
        <end position="159"/>
    </location>
</feature>
<evidence type="ECO:0000313" key="16">
    <source>
        <dbReference type="Proteomes" id="UP000821853"/>
    </source>
</evidence>
<dbReference type="OMA" id="YAMEPPH"/>
<keyword evidence="9 12" id="KW-0333">Golgi apparatus</keyword>
<dbReference type="GO" id="GO:0008417">
    <property type="term" value="F:fucosyltransferase activity"/>
    <property type="evidence" value="ECO:0007669"/>
    <property type="project" value="InterPro"/>
</dbReference>
<keyword evidence="16" id="KW-1185">Reference proteome</keyword>
<evidence type="ECO:0000313" key="15">
    <source>
        <dbReference type="EMBL" id="KAH9380322.1"/>
    </source>
</evidence>
<keyword evidence="10" id="KW-0472">Membrane</keyword>
<dbReference type="PANTHER" id="PTHR48438:SF1">
    <property type="entry name" value="ALPHA-(1,3)-FUCOSYLTRANSFERASE C-RELATED"/>
    <property type="match status" value="1"/>
</dbReference>
<dbReference type="VEuPathDB" id="VectorBase:HLOH_042508"/>
<keyword evidence="7" id="KW-0735">Signal-anchor</keyword>
<keyword evidence="4 12" id="KW-0328">Glycosyltransferase</keyword>
<evidence type="ECO:0000256" key="12">
    <source>
        <dbReference type="RuleBase" id="RU003832"/>
    </source>
</evidence>
<evidence type="ECO:0000256" key="7">
    <source>
        <dbReference type="ARBA" id="ARBA00022968"/>
    </source>
</evidence>
<dbReference type="GO" id="GO:0032580">
    <property type="term" value="C:Golgi cisterna membrane"/>
    <property type="evidence" value="ECO:0007669"/>
    <property type="project" value="UniProtKB-SubCell"/>
</dbReference>
<proteinExistence type="inferred from homology"/>
<reference evidence="15 16" key="1">
    <citation type="journal article" date="2020" name="Cell">
        <title>Large-Scale Comparative Analyses of Tick Genomes Elucidate Their Genetic Diversity and Vector Capacities.</title>
        <authorList>
            <consortium name="Tick Genome and Microbiome Consortium (TIGMIC)"/>
            <person name="Jia N."/>
            <person name="Wang J."/>
            <person name="Shi W."/>
            <person name="Du L."/>
            <person name="Sun Y."/>
            <person name="Zhan W."/>
            <person name="Jiang J.F."/>
            <person name="Wang Q."/>
            <person name="Zhang B."/>
            <person name="Ji P."/>
            <person name="Bell-Sakyi L."/>
            <person name="Cui X.M."/>
            <person name="Yuan T.T."/>
            <person name="Jiang B.G."/>
            <person name="Yang W.F."/>
            <person name="Lam T.T."/>
            <person name="Chang Q.C."/>
            <person name="Ding S.J."/>
            <person name="Wang X.J."/>
            <person name="Zhu J.G."/>
            <person name="Ruan X.D."/>
            <person name="Zhao L."/>
            <person name="Wei J.T."/>
            <person name="Ye R.Z."/>
            <person name="Que T.C."/>
            <person name="Du C.H."/>
            <person name="Zhou Y.H."/>
            <person name="Cheng J.X."/>
            <person name="Dai P.F."/>
            <person name="Guo W.B."/>
            <person name="Han X.H."/>
            <person name="Huang E.J."/>
            <person name="Li L.F."/>
            <person name="Wei W."/>
            <person name="Gao Y.C."/>
            <person name="Liu J.Z."/>
            <person name="Shao H.Z."/>
            <person name="Wang X."/>
            <person name="Wang C.C."/>
            <person name="Yang T.C."/>
            <person name="Huo Q.B."/>
            <person name="Li W."/>
            <person name="Chen H.Y."/>
            <person name="Chen S.E."/>
            <person name="Zhou L.G."/>
            <person name="Ni X.B."/>
            <person name="Tian J.H."/>
            <person name="Sheng Y."/>
            <person name="Liu T."/>
            <person name="Pan Y.S."/>
            <person name="Xia L.Y."/>
            <person name="Li J."/>
            <person name="Zhao F."/>
            <person name="Cao W.C."/>
        </authorList>
    </citation>
    <scope>NUCLEOTIDE SEQUENCE [LARGE SCALE GENOMIC DNA]</scope>
    <source>
        <strain evidence="15">HaeL-2018</strain>
    </source>
</reference>
<evidence type="ECO:0000256" key="1">
    <source>
        <dbReference type="ARBA" id="ARBA00004447"/>
    </source>
</evidence>
<dbReference type="Proteomes" id="UP000821853">
    <property type="component" value="Chromosome 8"/>
</dbReference>
<evidence type="ECO:0000256" key="8">
    <source>
        <dbReference type="ARBA" id="ARBA00022989"/>
    </source>
</evidence>
<comment type="pathway">
    <text evidence="2">Protein modification; protein glycosylation.</text>
</comment>
<name>A0A9J6GXW8_HAELO</name>
<evidence type="ECO:0000256" key="3">
    <source>
        <dbReference type="ARBA" id="ARBA00008919"/>
    </source>
</evidence>
<accession>A0A9J6GXW8</accession>
<protein>
    <recommendedName>
        <fullName evidence="12">Fucosyltransferase</fullName>
        <ecNumber evidence="12">2.4.1.-</ecNumber>
    </recommendedName>
</protein>
<comment type="subcellular location">
    <subcellularLocation>
        <location evidence="1 12">Golgi apparatus</location>
        <location evidence="1 12">Golgi stack membrane</location>
        <topology evidence="1 12">Single-pass type II membrane protein</topology>
    </subcellularLocation>
</comment>
<keyword evidence="5 12" id="KW-0808">Transferase</keyword>
<comment type="similarity">
    <text evidence="3 12">Belongs to the glycosyltransferase 10 family.</text>
</comment>
<evidence type="ECO:0000259" key="14">
    <source>
        <dbReference type="Pfam" id="PF17039"/>
    </source>
</evidence>
<dbReference type="Gene3D" id="3.40.50.11660">
    <property type="entry name" value="Glycosyl transferase family 10, C-terminal domain"/>
    <property type="match status" value="1"/>
</dbReference>
<evidence type="ECO:0000256" key="2">
    <source>
        <dbReference type="ARBA" id="ARBA00004922"/>
    </source>
</evidence>
<dbReference type="FunFam" id="3.40.50.11660:FF:000006">
    <property type="entry name" value="Alpha-(1,3)-fucosyltransferase C"/>
    <property type="match status" value="1"/>
</dbReference>
<dbReference type="Pfam" id="PF17039">
    <property type="entry name" value="Glyco_tran_10_N"/>
    <property type="match status" value="1"/>
</dbReference>
<gene>
    <name evidence="15" type="ORF">HPB48_013381</name>
</gene>
<dbReference type="Pfam" id="PF00852">
    <property type="entry name" value="Glyco_transf_10"/>
    <property type="match status" value="1"/>
</dbReference>
<organism evidence="15 16">
    <name type="scientific">Haemaphysalis longicornis</name>
    <name type="common">Bush tick</name>
    <dbReference type="NCBI Taxonomy" id="44386"/>
    <lineage>
        <taxon>Eukaryota</taxon>
        <taxon>Metazoa</taxon>
        <taxon>Ecdysozoa</taxon>
        <taxon>Arthropoda</taxon>
        <taxon>Chelicerata</taxon>
        <taxon>Arachnida</taxon>
        <taxon>Acari</taxon>
        <taxon>Parasitiformes</taxon>
        <taxon>Ixodida</taxon>
        <taxon>Ixodoidea</taxon>
        <taxon>Ixodidae</taxon>
        <taxon>Haemaphysalinae</taxon>
        <taxon>Haemaphysalis</taxon>
    </lineage>
</organism>
<dbReference type="OrthoDB" id="427096at2759"/>
<sequence>MRRLRNSKTVFFKTVIPCAVLCAVIYFVLNARGASAPAEGVHSAYNVARTSKTFRILIWHSFGKDFFDRIFADDVVSRCSFPCKFTQDRKQLDQSHVVVLQTFFNTFWKSLPPRRRPNQAWLLYAMEPPHRLPTNASKLDTLGINWTLSYRFDADVVHRHSFKTVRRRSSQLIPAPEPKPKPVAWIVSNCKSFSRREQYVEELQKTVPVDIYGKCGHHRCREGRFGCYKEIAGNYSFYLAFENSICKDYSTEKLFHPLLNDMVPVVMGGVNYSAVAPPGSYIDFSAFRTPRELGEYLLEVQRSPESYKKYFRWKSEYAIERPVFSCVMCEQIHGLFSAPVKRPPRSLYKFLWEDAKCTTWKGMLKRKWSRGGGAP</sequence>